<keyword evidence="1" id="KW-0812">Transmembrane</keyword>
<sequence>MCRVQVGFSSWHLVITICFNVTAMFSELITLSYLLSIPW</sequence>
<keyword evidence="1" id="KW-1133">Transmembrane helix</keyword>
<reference evidence="2" key="1">
    <citation type="submission" date="2018-02" db="EMBL/GenBank/DDBJ databases">
        <title>Rhizophora mucronata_Transcriptome.</title>
        <authorList>
            <person name="Meera S.P."/>
            <person name="Sreeshan A."/>
            <person name="Augustine A."/>
        </authorList>
    </citation>
    <scope>NUCLEOTIDE SEQUENCE</scope>
    <source>
        <tissue evidence="2">Leaf</tissue>
    </source>
</reference>
<proteinExistence type="predicted"/>
<evidence type="ECO:0000256" key="1">
    <source>
        <dbReference type="SAM" id="Phobius"/>
    </source>
</evidence>
<protein>
    <submittedName>
        <fullName evidence="2">Uncharacterized protein</fullName>
    </submittedName>
</protein>
<feature type="transmembrane region" description="Helical" evidence="1">
    <location>
        <begin position="12"/>
        <end position="35"/>
    </location>
</feature>
<name>A0A2P2QHT3_RHIMU</name>
<organism evidence="2">
    <name type="scientific">Rhizophora mucronata</name>
    <name type="common">Asiatic mangrove</name>
    <dbReference type="NCBI Taxonomy" id="61149"/>
    <lineage>
        <taxon>Eukaryota</taxon>
        <taxon>Viridiplantae</taxon>
        <taxon>Streptophyta</taxon>
        <taxon>Embryophyta</taxon>
        <taxon>Tracheophyta</taxon>
        <taxon>Spermatophyta</taxon>
        <taxon>Magnoliopsida</taxon>
        <taxon>eudicotyledons</taxon>
        <taxon>Gunneridae</taxon>
        <taxon>Pentapetalae</taxon>
        <taxon>rosids</taxon>
        <taxon>fabids</taxon>
        <taxon>Malpighiales</taxon>
        <taxon>Rhizophoraceae</taxon>
        <taxon>Rhizophora</taxon>
    </lineage>
</organism>
<keyword evidence="1" id="KW-0472">Membrane</keyword>
<evidence type="ECO:0000313" key="2">
    <source>
        <dbReference type="EMBL" id="MBX66553.1"/>
    </source>
</evidence>
<dbReference type="AlphaFoldDB" id="A0A2P2QHT3"/>
<dbReference type="EMBL" id="GGEC01086069">
    <property type="protein sequence ID" value="MBX66553.1"/>
    <property type="molecule type" value="Transcribed_RNA"/>
</dbReference>
<accession>A0A2P2QHT3</accession>